<protein>
    <submittedName>
        <fullName evidence="1">Uncharacterized protein</fullName>
    </submittedName>
</protein>
<evidence type="ECO:0000313" key="1">
    <source>
        <dbReference type="EMBL" id="CAB4169212.1"/>
    </source>
</evidence>
<name>A0A6J5PDM1_9CAUD</name>
<gene>
    <name evidence="2" type="ORF">UFOVP1413_38</name>
    <name evidence="1" type="ORF">UFOVP893_66</name>
</gene>
<reference evidence="1" key="1">
    <citation type="submission" date="2020-05" db="EMBL/GenBank/DDBJ databases">
        <authorList>
            <person name="Chiriac C."/>
            <person name="Salcher M."/>
            <person name="Ghai R."/>
            <person name="Kavagutti S V."/>
        </authorList>
    </citation>
    <scope>NUCLEOTIDE SEQUENCE</scope>
</reference>
<organism evidence="1">
    <name type="scientific">uncultured Caudovirales phage</name>
    <dbReference type="NCBI Taxonomy" id="2100421"/>
    <lineage>
        <taxon>Viruses</taxon>
        <taxon>Duplodnaviria</taxon>
        <taxon>Heunggongvirae</taxon>
        <taxon>Uroviricota</taxon>
        <taxon>Caudoviricetes</taxon>
        <taxon>Peduoviridae</taxon>
        <taxon>Maltschvirus</taxon>
        <taxon>Maltschvirus maltsch</taxon>
    </lineage>
</organism>
<proteinExistence type="predicted"/>
<dbReference type="EMBL" id="LR797364">
    <property type="protein sequence ID" value="CAB4210672.1"/>
    <property type="molecule type" value="Genomic_DNA"/>
</dbReference>
<accession>A0A6J5PDM1</accession>
<evidence type="ECO:0000313" key="2">
    <source>
        <dbReference type="EMBL" id="CAB4210672.1"/>
    </source>
</evidence>
<sequence>MQTYDTRLGKKFAELIADQMATITQAVMNGSLKKKDYKKETGRFNGLREALEIYEEAEATIKGAERS</sequence>
<dbReference type="EMBL" id="LR796841">
    <property type="protein sequence ID" value="CAB4169212.1"/>
    <property type="molecule type" value="Genomic_DNA"/>
</dbReference>